<evidence type="ECO:0000256" key="4">
    <source>
        <dbReference type="ARBA" id="ARBA00022528"/>
    </source>
</evidence>
<dbReference type="InterPro" id="IPR022796">
    <property type="entry name" value="Chloroa_b-bind"/>
</dbReference>
<accession>A0A448YWA9</accession>
<evidence type="ECO:0000313" key="11">
    <source>
        <dbReference type="EMBL" id="VEU34107.1"/>
    </source>
</evidence>
<evidence type="ECO:0000256" key="6">
    <source>
        <dbReference type="ARBA" id="ARBA00022640"/>
    </source>
</evidence>
<protein>
    <recommendedName>
        <fullName evidence="13">Plastid light harvesting protein</fullName>
    </recommendedName>
</protein>
<feature type="chain" id="PRO_5019522844" description="Plastid light harvesting protein" evidence="10">
    <location>
        <begin position="17"/>
        <end position="201"/>
    </location>
</feature>
<evidence type="ECO:0000256" key="9">
    <source>
        <dbReference type="PIRSR" id="PIRSR601344-1"/>
    </source>
</evidence>
<evidence type="ECO:0000256" key="3">
    <source>
        <dbReference type="ARBA" id="ARBA00005933"/>
    </source>
</evidence>
<dbReference type="GO" id="GO:0009765">
    <property type="term" value="P:photosynthesis, light harvesting"/>
    <property type="evidence" value="ECO:0007669"/>
    <property type="project" value="InterPro"/>
</dbReference>
<comment type="similarity">
    <text evidence="3">Belongs to the fucoxanthin chlorophyll protein family.</text>
</comment>
<organism evidence="11 12">
    <name type="scientific">Pseudo-nitzschia multistriata</name>
    <dbReference type="NCBI Taxonomy" id="183589"/>
    <lineage>
        <taxon>Eukaryota</taxon>
        <taxon>Sar</taxon>
        <taxon>Stramenopiles</taxon>
        <taxon>Ochrophyta</taxon>
        <taxon>Bacillariophyta</taxon>
        <taxon>Bacillariophyceae</taxon>
        <taxon>Bacillariophycidae</taxon>
        <taxon>Bacillariales</taxon>
        <taxon>Bacillariaceae</taxon>
        <taxon>Pseudo-nitzschia</taxon>
    </lineage>
</organism>
<feature type="binding site" evidence="9">
    <location>
        <position position="178"/>
    </location>
    <ligand>
        <name>chlorophyll a</name>
        <dbReference type="ChEBI" id="CHEBI:58416"/>
        <label>1</label>
    </ligand>
</feature>
<evidence type="ECO:0000256" key="5">
    <source>
        <dbReference type="ARBA" id="ARBA00022531"/>
    </source>
</evidence>
<feature type="binding site" evidence="9">
    <location>
        <position position="78"/>
    </location>
    <ligand>
        <name>chlorophyll a</name>
        <dbReference type="ChEBI" id="CHEBI:58416"/>
        <label>1</label>
    </ligand>
</feature>
<dbReference type="Pfam" id="PF00504">
    <property type="entry name" value="Chloroa_b-bind"/>
    <property type="match status" value="1"/>
</dbReference>
<keyword evidence="10" id="KW-0732">Signal</keyword>
<keyword evidence="4" id="KW-0150">Chloroplast</keyword>
<name>A0A448YWA9_9STRA</name>
<keyword evidence="12" id="KW-1185">Reference proteome</keyword>
<evidence type="ECO:0000313" key="12">
    <source>
        <dbReference type="Proteomes" id="UP000291116"/>
    </source>
</evidence>
<feature type="signal peptide" evidence="10">
    <location>
        <begin position="1"/>
        <end position="16"/>
    </location>
</feature>
<keyword evidence="7" id="KW-0437">Light-harvesting polypeptide</keyword>
<dbReference type="InterPro" id="IPR001344">
    <property type="entry name" value="Chloro_AB-bd_pln"/>
</dbReference>
<keyword evidence="5" id="KW-0602">Photosynthesis</keyword>
<dbReference type="AlphaFoldDB" id="A0A448YWA9"/>
<dbReference type="Proteomes" id="UP000291116">
    <property type="component" value="Unassembled WGS sequence"/>
</dbReference>
<comment type="function">
    <text evidence="1">The light-harvesting complex (LHC) functions as a light receptor, it captures and delivers excitation energy to photosystems with which it is closely associated. Energy is transferred from the carotenoid and chlorophyll C (or B) to chlorophyll A and the photosynthetic reaction centers where it is used to synthesize ATP and reducing power.</text>
</comment>
<keyword evidence="6" id="KW-0934">Plastid</keyword>
<evidence type="ECO:0000256" key="8">
    <source>
        <dbReference type="ARBA" id="ARBA00044011"/>
    </source>
</evidence>
<evidence type="ECO:0008006" key="13">
    <source>
        <dbReference type="Google" id="ProtNLM"/>
    </source>
</evidence>
<comment type="subunit">
    <text evidence="8">The LHC complex of chromophytic algae is composed of fucoxanthin, chlorophyll A and C bound non-covalently by fucoxanthin chlorophyll proteins (FCPs). The ratio of the pigments in LHC; fucoxanthin: chlorophyll C: chlorophyll A; (0.6-1): (0.1-0.3): (1).</text>
</comment>
<dbReference type="Gene3D" id="1.10.3460.10">
    <property type="entry name" value="Chlorophyll a/b binding protein domain"/>
    <property type="match status" value="1"/>
</dbReference>
<dbReference type="GO" id="GO:0016168">
    <property type="term" value="F:chlorophyll binding"/>
    <property type="evidence" value="ECO:0007669"/>
    <property type="project" value="UniProtKB-KW"/>
</dbReference>
<feature type="binding site" evidence="9">
    <location>
        <position position="81"/>
    </location>
    <ligand>
        <name>chlorophyll a</name>
        <dbReference type="ChEBI" id="CHEBI:58416"/>
        <label>1</label>
    </ligand>
</feature>
<dbReference type="EMBL" id="CAACVS010000018">
    <property type="protein sequence ID" value="VEU34107.1"/>
    <property type="molecule type" value="Genomic_DNA"/>
</dbReference>
<dbReference type="GO" id="GO:0030076">
    <property type="term" value="C:light-harvesting complex"/>
    <property type="evidence" value="ECO:0007669"/>
    <property type="project" value="UniProtKB-KW"/>
</dbReference>
<evidence type="ECO:0000256" key="7">
    <source>
        <dbReference type="ARBA" id="ARBA00023243"/>
    </source>
</evidence>
<keyword evidence="9" id="KW-0157">Chromophore</keyword>
<dbReference type="PANTHER" id="PTHR21649">
    <property type="entry name" value="CHLOROPHYLL A/B BINDING PROTEIN"/>
    <property type="match status" value="1"/>
</dbReference>
<sequence length="201" mass="21979">MMKSAILSLLIASASAFAPASQTQRAGSVALNAEEFSKSIPFLVKPEKLDGSMPGDFGFDPMRLSDIQTDLRYARWAEIKHGRICMLAIVGMVVQQSGIHFPGDAYTSTDVFGAVGQVGWAVNIQILLTIGIIEASNFYKHYDDETIPGNIEWGSSILTDMSPEDQAWRQEQEIVHGRLAMIAFVGATVQTLLFDKPLLSL</sequence>
<reference evidence="11 12" key="1">
    <citation type="submission" date="2019-01" db="EMBL/GenBank/DDBJ databases">
        <authorList>
            <person name="Ferrante I. M."/>
        </authorList>
    </citation>
    <scope>NUCLEOTIDE SEQUENCE [LARGE SCALE GENOMIC DNA]</scope>
    <source>
        <strain evidence="11 12">B856</strain>
    </source>
</reference>
<feature type="binding site" evidence="9">
    <location>
        <position position="173"/>
    </location>
    <ligand>
        <name>chlorophyll a</name>
        <dbReference type="ChEBI" id="CHEBI:58416"/>
        <label>1</label>
    </ligand>
</feature>
<feature type="binding site" evidence="9">
    <location>
        <position position="190"/>
    </location>
    <ligand>
        <name>chlorophyll a</name>
        <dbReference type="ChEBI" id="CHEBI:58416"/>
        <label>1</label>
    </ligand>
</feature>
<dbReference type="GO" id="GO:0016020">
    <property type="term" value="C:membrane"/>
    <property type="evidence" value="ECO:0007669"/>
    <property type="project" value="InterPro"/>
</dbReference>
<keyword evidence="9" id="KW-0148">Chlorophyll</keyword>
<gene>
    <name evidence="11" type="ORF">PSNMU_V1.4_AUG-EV-PASAV3_0008010</name>
</gene>
<dbReference type="SUPFAM" id="SSF103511">
    <property type="entry name" value="Chlorophyll a-b binding protein"/>
    <property type="match status" value="1"/>
</dbReference>
<feature type="binding site" evidence="9">
    <location>
        <position position="83"/>
    </location>
    <ligand>
        <name>chlorophyll a</name>
        <dbReference type="ChEBI" id="CHEBI:58416"/>
        <label>1</label>
    </ligand>
</feature>
<evidence type="ECO:0000256" key="1">
    <source>
        <dbReference type="ARBA" id="ARBA00004022"/>
    </source>
</evidence>
<proteinExistence type="inferred from homology"/>
<comment type="subcellular location">
    <subcellularLocation>
        <location evidence="2">Plastid</location>
        <location evidence="2">Chloroplast</location>
    </subcellularLocation>
</comment>
<dbReference type="OrthoDB" id="423598at2759"/>
<feature type="binding site" evidence="9">
    <location>
        <position position="65"/>
    </location>
    <ligand>
        <name>chlorophyll a</name>
        <dbReference type="ChEBI" id="CHEBI:58416"/>
        <label>1</label>
    </ligand>
</feature>
<dbReference type="GO" id="GO:0009507">
    <property type="term" value="C:chloroplast"/>
    <property type="evidence" value="ECO:0007669"/>
    <property type="project" value="UniProtKB-SubCell"/>
</dbReference>
<evidence type="ECO:0000256" key="2">
    <source>
        <dbReference type="ARBA" id="ARBA00004229"/>
    </source>
</evidence>
<evidence type="ECO:0000256" key="10">
    <source>
        <dbReference type="SAM" id="SignalP"/>
    </source>
</evidence>